<protein>
    <recommendedName>
        <fullName evidence="4">STE24 endopeptidase</fullName>
    </recommendedName>
</protein>
<organism evidence="2 3">
    <name type="scientific">Amorphotheca resinae ATCC 22711</name>
    <dbReference type="NCBI Taxonomy" id="857342"/>
    <lineage>
        <taxon>Eukaryota</taxon>
        <taxon>Fungi</taxon>
        <taxon>Dikarya</taxon>
        <taxon>Ascomycota</taxon>
        <taxon>Pezizomycotina</taxon>
        <taxon>Leotiomycetes</taxon>
        <taxon>Helotiales</taxon>
        <taxon>Amorphothecaceae</taxon>
        <taxon>Amorphotheca</taxon>
    </lineage>
</organism>
<dbReference type="RefSeq" id="XP_024723865.1">
    <property type="nucleotide sequence ID" value="XM_024866281.1"/>
</dbReference>
<evidence type="ECO:0000256" key="1">
    <source>
        <dbReference type="SAM" id="Phobius"/>
    </source>
</evidence>
<keyword evidence="3" id="KW-1185">Reference proteome</keyword>
<evidence type="ECO:0000313" key="3">
    <source>
        <dbReference type="Proteomes" id="UP000241818"/>
    </source>
</evidence>
<name>A0A2T3BAB9_AMORE</name>
<accession>A0A2T3BAB9</accession>
<dbReference type="InterPro" id="IPR018803">
    <property type="entry name" value="Ish1/Msc1-like"/>
</dbReference>
<dbReference type="AlphaFoldDB" id="A0A2T3BAB9"/>
<reference evidence="2 3" key="1">
    <citation type="journal article" date="2018" name="New Phytol.">
        <title>Comparative genomics and transcriptomics depict ericoid mycorrhizal fungi as versatile saprotrophs and plant mutualists.</title>
        <authorList>
            <person name="Martino E."/>
            <person name="Morin E."/>
            <person name="Grelet G.A."/>
            <person name="Kuo A."/>
            <person name="Kohler A."/>
            <person name="Daghino S."/>
            <person name="Barry K.W."/>
            <person name="Cichocki N."/>
            <person name="Clum A."/>
            <person name="Dockter R.B."/>
            <person name="Hainaut M."/>
            <person name="Kuo R.C."/>
            <person name="LaButti K."/>
            <person name="Lindahl B.D."/>
            <person name="Lindquist E.A."/>
            <person name="Lipzen A."/>
            <person name="Khouja H.R."/>
            <person name="Magnuson J."/>
            <person name="Murat C."/>
            <person name="Ohm R.A."/>
            <person name="Singer S.W."/>
            <person name="Spatafora J.W."/>
            <person name="Wang M."/>
            <person name="Veneault-Fourrey C."/>
            <person name="Henrissat B."/>
            <person name="Grigoriev I.V."/>
            <person name="Martin F.M."/>
            <person name="Perotto S."/>
        </authorList>
    </citation>
    <scope>NUCLEOTIDE SEQUENCE [LARGE SCALE GENOMIC DNA]</scope>
    <source>
        <strain evidence="2 3">ATCC 22711</strain>
    </source>
</reference>
<keyword evidence="1" id="KW-0812">Transmembrane</keyword>
<dbReference type="OrthoDB" id="5341873at2759"/>
<dbReference type="EMBL" id="KZ679007">
    <property type="protein sequence ID" value="PSS25266.1"/>
    <property type="molecule type" value="Genomic_DNA"/>
</dbReference>
<sequence>MPTPLDKALNSKTTFFAFTGIVTAVAAWAILGPGDMFPREEDPSGDPETWTREEMRRWLAARNLHPNSKDTREELLERIRANMRTPRT</sequence>
<dbReference type="Proteomes" id="UP000241818">
    <property type="component" value="Unassembled WGS sequence"/>
</dbReference>
<dbReference type="GeneID" id="36574362"/>
<dbReference type="Pfam" id="PF10281">
    <property type="entry name" value="Ish1"/>
    <property type="match status" value="1"/>
</dbReference>
<evidence type="ECO:0000313" key="2">
    <source>
        <dbReference type="EMBL" id="PSS25266.1"/>
    </source>
</evidence>
<dbReference type="InParanoid" id="A0A2T3BAB9"/>
<keyword evidence="1" id="KW-1133">Transmembrane helix</keyword>
<feature type="transmembrane region" description="Helical" evidence="1">
    <location>
        <begin position="12"/>
        <end position="31"/>
    </location>
</feature>
<evidence type="ECO:0008006" key="4">
    <source>
        <dbReference type="Google" id="ProtNLM"/>
    </source>
</evidence>
<gene>
    <name evidence="2" type="ORF">M430DRAFT_33036</name>
</gene>
<proteinExistence type="predicted"/>
<keyword evidence="1" id="KW-0472">Membrane</keyword>